<feature type="region of interest" description="Disordered" evidence="1">
    <location>
        <begin position="98"/>
        <end position="117"/>
    </location>
</feature>
<proteinExistence type="predicted"/>
<dbReference type="SUPFAM" id="SSF51621">
    <property type="entry name" value="Phosphoenolpyruvate/pyruvate domain"/>
    <property type="match status" value="1"/>
</dbReference>
<name>A0A6I4WHQ3_9ACTN</name>
<evidence type="ECO:0000313" key="2">
    <source>
        <dbReference type="EMBL" id="MXQ67855.1"/>
    </source>
</evidence>
<organism evidence="2 3">
    <name type="scientific">Actinomadura rayongensis</name>
    <dbReference type="NCBI Taxonomy" id="1429076"/>
    <lineage>
        <taxon>Bacteria</taxon>
        <taxon>Bacillati</taxon>
        <taxon>Actinomycetota</taxon>
        <taxon>Actinomycetes</taxon>
        <taxon>Streptosporangiales</taxon>
        <taxon>Thermomonosporaceae</taxon>
        <taxon>Actinomadura</taxon>
    </lineage>
</organism>
<sequence>MTEERRRAQAAAFLALHHGTVPLVIPNVWDGGSARVMEQAGFPVLATTSAGIAFSHGVPDGALSRAAMLDRLAQIVGATGRPVAADLEAGYGPDAADVADAVARTPSPRSPPASRLP</sequence>
<dbReference type="RefSeq" id="WP_161106048.1">
    <property type="nucleotide sequence ID" value="NZ_JBHLYI010000015.1"/>
</dbReference>
<dbReference type="PANTHER" id="PTHR42905:SF16">
    <property type="entry name" value="CARBOXYPHOSPHONOENOLPYRUVATE PHOSPHONOMUTASE-LIKE PROTEIN (AFU_ORTHOLOGUE AFUA_5G07230)"/>
    <property type="match status" value="1"/>
</dbReference>
<protein>
    <recommendedName>
        <fullName evidence="4">Isocitrate lyase/phosphoenolpyruvate mutase family protein</fullName>
    </recommendedName>
</protein>
<dbReference type="Proteomes" id="UP000431901">
    <property type="component" value="Unassembled WGS sequence"/>
</dbReference>
<dbReference type="GO" id="GO:0003824">
    <property type="term" value="F:catalytic activity"/>
    <property type="evidence" value="ECO:0007669"/>
    <property type="project" value="InterPro"/>
</dbReference>
<gene>
    <name evidence="2" type="ORF">GQ466_27925</name>
</gene>
<evidence type="ECO:0008006" key="4">
    <source>
        <dbReference type="Google" id="ProtNLM"/>
    </source>
</evidence>
<dbReference type="PANTHER" id="PTHR42905">
    <property type="entry name" value="PHOSPHOENOLPYRUVATE CARBOXYLASE"/>
    <property type="match status" value="1"/>
</dbReference>
<dbReference type="Gene3D" id="3.20.20.60">
    <property type="entry name" value="Phosphoenolpyruvate-binding domains"/>
    <property type="match status" value="1"/>
</dbReference>
<dbReference type="OrthoDB" id="9771433at2"/>
<dbReference type="InterPro" id="IPR015813">
    <property type="entry name" value="Pyrv/PenolPyrv_kinase-like_dom"/>
</dbReference>
<comment type="caution">
    <text evidence="2">The sequence shown here is derived from an EMBL/GenBank/DDBJ whole genome shotgun (WGS) entry which is preliminary data.</text>
</comment>
<accession>A0A6I4WHQ3</accession>
<dbReference type="EMBL" id="WUTW01000009">
    <property type="protein sequence ID" value="MXQ67855.1"/>
    <property type="molecule type" value="Genomic_DNA"/>
</dbReference>
<keyword evidence="3" id="KW-1185">Reference proteome</keyword>
<dbReference type="AlphaFoldDB" id="A0A6I4WHQ3"/>
<reference evidence="2 3" key="1">
    <citation type="submission" date="2019-12" db="EMBL/GenBank/DDBJ databases">
        <title>Nocardia macrotermitis sp. nov. and Nocardia aurantia sp. nov., isolated from the gut of the fungus growing-termite Macrotermes natalensis.</title>
        <authorList>
            <person name="Christine B."/>
            <person name="Rene B."/>
        </authorList>
    </citation>
    <scope>NUCLEOTIDE SEQUENCE [LARGE SCALE GENOMIC DNA]</scope>
    <source>
        <strain evidence="2 3">DSM 102126</strain>
    </source>
</reference>
<evidence type="ECO:0000313" key="3">
    <source>
        <dbReference type="Proteomes" id="UP000431901"/>
    </source>
</evidence>
<dbReference type="Pfam" id="PF13714">
    <property type="entry name" value="PEP_mutase"/>
    <property type="match status" value="1"/>
</dbReference>
<dbReference type="InterPro" id="IPR040442">
    <property type="entry name" value="Pyrv_kinase-like_dom_sf"/>
</dbReference>
<evidence type="ECO:0000256" key="1">
    <source>
        <dbReference type="SAM" id="MobiDB-lite"/>
    </source>
</evidence>